<feature type="region of interest" description="Disordered" evidence="2">
    <location>
        <begin position="693"/>
        <end position="721"/>
    </location>
</feature>
<evidence type="ECO:0000256" key="1">
    <source>
        <dbReference type="ARBA" id="ARBA00022737"/>
    </source>
</evidence>
<evidence type="ECO:0000313" key="5">
    <source>
        <dbReference type="EMBL" id="MBM7641763.1"/>
    </source>
</evidence>
<evidence type="ECO:0000259" key="4">
    <source>
        <dbReference type="Pfam" id="PF06458"/>
    </source>
</evidence>
<feature type="chain" id="PRO_5045952624" description="MucBP domain-containing protein" evidence="3">
    <location>
        <begin position="42"/>
        <end position="802"/>
    </location>
</feature>
<feature type="domain" description="MucBP" evidence="4">
    <location>
        <begin position="625"/>
        <end position="689"/>
    </location>
</feature>
<gene>
    <name evidence="5" type="ORF">JOC28_000047</name>
</gene>
<evidence type="ECO:0000313" key="6">
    <source>
        <dbReference type="Proteomes" id="UP000697472"/>
    </source>
</evidence>
<dbReference type="RefSeq" id="WP_205008642.1">
    <property type="nucleotide sequence ID" value="NZ_JAFBEH010000001.1"/>
</dbReference>
<feature type="signal peptide" evidence="3">
    <location>
        <begin position="1"/>
        <end position="41"/>
    </location>
</feature>
<accession>A0ABS2PP12</accession>
<dbReference type="EMBL" id="JAFBEH010000001">
    <property type="protein sequence ID" value="MBM7641763.1"/>
    <property type="molecule type" value="Genomic_DNA"/>
</dbReference>
<evidence type="ECO:0000256" key="3">
    <source>
        <dbReference type="SAM" id="SignalP"/>
    </source>
</evidence>
<keyword evidence="3" id="KW-0732">Signal</keyword>
<keyword evidence="1" id="KW-0677">Repeat</keyword>
<dbReference type="Gene3D" id="3.10.20.320">
    <property type="entry name" value="Putative peptidoglycan bound protein (lpxtg motif)"/>
    <property type="match status" value="2"/>
</dbReference>
<proteinExistence type="predicted"/>
<keyword evidence="6" id="KW-1185">Reference proteome</keyword>
<evidence type="ECO:0000256" key="2">
    <source>
        <dbReference type="SAM" id="MobiDB-lite"/>
    </source>
</evidence>
<protein>
    <recommendedName>
        <fullName evidence="4">MucBP domain-containing protein</fullName>
    </recommendedName>
</protein>
<feature type="compositionally biased region" description="Basic and acidic residues" evidence="2">
    <location>
        <begin position="693"/>
        <end position="712"/>
    </location>
</feature>
<organism evidence="5 6">
    <name type="scientific">Streptococcus loxodontisalivarius</name>
    <dbReference type="NCBI Taxonomy" id="1349415"/>
    <lineage>
        <taxon>Bacteria</taxon>
        <taxon>Bacillati</taxon>
        <taxon>Bacillota</taxon>
        <taxon>Bacilli</taxon>
        <taxon>Lactobacillales</taxon>
        <taxon>Streptococcaceae</taxon>
        <taxon>Streptococcus</taxon>
    </lineage>
</organism>
<name>A0ABS2PP12_9STRE</name>
<dbReference type="Pfam" id="PF06458">
    <property type="entry name" value="MucBP"/>
    <property type="match status" value="3"/>
</dbReference>
<reference evidence="5 6" key="1">
    <citation type="submission" date="2021-01" db="EMBL/GenBank/DDBJ databases">
        <title>Genomic Encyclopedia of Type Strains, Phase IV (KMG-IV): sequencing the most valuable type-strain genomes for metagenomic binning, comparative biology and taxonomic classification.</title>
        <authorList>
            <person name="Goeker M."/>
        </authorList>
    </citation>
    <scope>NUCLEOTIDE SEQUENCE [LARGE SCALE GENOMIC DNA]</scope>
    <source>
        <strain evidence="5 6">DSM 27382</strain>
    </source>
</reference>
<dbReference type="Proteomes" id="UP000697472">
    <property type="component" value="Unassembled WGS sequence"/>
</dbReference>
<comment type="caution">
    <text evidence="5">The sequence shown here is derived from an EMBL/GenBank/DDBJ whole genome shotgun (WGS) entry which is preliminary data.</text>
</comment>
<feature type="domain" description="MucBP" evidence="4">
    <location>
        <begin position="545"/>
        <end position="610"/>
    </location>
</feature>
<feature type="domain" description="MucBP" evidence="4">
    <location>
        <begin position="474"/>
        <end position="534"/>
    </location>
</feature>
<dbReference type="InterPro" id="IPR009459">
    <property type="entry name" value="MucBP_dom"/>
</dbReference>
<sequence>MKKSTQTKGFGTFKKAKGYGLVGVLALSGALAASMNGTAVAADEVTTTDADSTTVSLAVEVSEAPATTTATISEYVEDETTADETASEEVTTTATETAATSEEAVATQGQPVEVKGDSVVDNTTTATITTNDSSSTEQRVSVTVTTDVNEPVKSGQYIEYTLENLPSGGLKNSDVKLEDGTVIGKIELVSEATPSYSEEQNNTIANDSEHDTALSAESMNKATVLRVVFNETAEKLVDLKYSFSYTNQYFTHFISTLEYAYVSKISIGGVTVASNTVNVPAYNKTPIKTTTANIQSSFNSVTSAKNGLSLTKGQFTVGLYNSTKSPVTEGSTITVKVDGTALVTLTNKVGDIISTPSQRGYYDDTVVNGNNIILNDLETAKFEVVSNDGETIVLKSLTNIEHTNKFGITLSANYTPSSDEISADGSKIIGINNTSVTIQDAEGKLIYTTLDSNDYANIYGNSISAAAAFTGKLVVVHQSTTGTVLESETPIAGKENEAYTTSAKSFDIYRLVSTPSNASGSFTRGTTTVTYLYEQIVGDVIERNVTTDGTVLSEESVTGGKVVVGSKYDTSAQAASIVAEDGTVYNLVSIGENSVGTVVEGTTVVTNVYEKAPVIKYGNVIEKDVTTDGEVLSSLDITGQVEVGTAYDTTDQASDLYTEDGRHFHLETRAANSVGTVVEGTTEVVNVYRLVEDDKTVDPVDPKDNDQQKQEPQKPQPQKPTTTNYCYPVSYNCNYYYRYNPCVTYSVVYYTVPSYTYCYTTSYSRSYTTSYSRYSSVYNYANRYQPTSYRSYSYSYSSYSFC</sequence>